<keyword evidence="2 4" id="KW-0560">Oxidoreductase</keyword>
<evidence type="ECO:0000256" key="4">
    <source>
        <dbReference type="PIRNR" id="PIRNR036492"/>
    </source>
</evidence>
<dbReference type="GO" id="GO:0005737">
    <property type="term" value="C:cytoplasm"/>
    <property type="evidence" value="ECO:0007669"/>
    <property type="project" value="TreeGrafter"/>
</dbReference>
<protein>
    <recommendedName>
        <fullName evidence="4">Aldehyde dehydrogenase</fullName>
    </recommendedName>
</protein>
<dbReference type="GO" id="GO:0004029">
    <property type="term" value="F:aldehyde dehydrogenase (NAD+) activity"/>
    <property type="evidence" value="ECO:0007669"/>
    <property type="project" value="TreeGrafter"/>
</dbReference>
<dbReference type="InterPro" id="IPR016163">
    <property type="entry name" value="Ald_DH_C"/>
</dbReference>
<dbReference type="PIRSF" id="PIRSF036492">
    <property type="entry name" value="ALDH"/>
    <property type="match status" value="1"/>
</dbReference>
<gene>
    <name evidence="6" type="ORF">IMCC12053_1387</name>
</gene>
<dbReference type="PANTHER" id="PTHR43570">
    <property type="entry name" value="ALDEHYDE DEHYDROGENASE"/>
    <property type="match status" value="1"/>
</dbReference>
<dbReference type="FunFam" id="3.40.605.10:FF:000004">
    <property type="entry name" value="Aldehyde dehydrogenase"/>
    <property type="match status" value="1"/>
</dbReference>
<dbReference type="GO" id="GO:0006081">
    <property type="term" value="P:aldehyde metabolic process"/>
    <property type="evidence" value="ECO:0007669"/>
    <property type="project" value="InterPro"/>
</dbReference>
<keyword evidence="3" id="KW-0520">NAD</keyword>
<dbReference type="Pfam" id="PF00171">
    <property type="entry name" value="Aldedh"/>
    <property type="match status" value="1"/>
</dbReference>
<proteinExistence type="inferred from homology"/>
<dbReference type="Gene3D" id="3.40.309.10">
    <property type="entry name" value="Aldehyde Dehydrogenase, Chain A, domain 2"/>
    <property type="match status" value="1"/>
</dbReference>
<dbReference type="PROSITE" id="PS00070">
    <property type="entry name" value="ALDEHYDE_DEHYDR_CYS"/>
    <property type="match status" value="1"/>
</dbReference>
<dbReference type="STRING" id="1397108.IMCC12053_1387"/>
<reference evidence="6 7" key="1">
    <citation type="submission" date="2015-05" db="EMBL/GenBank/DDBJ databases">
        <authorList>
            <person name="Wang D.B."/>
            <person name="Wang M."/>
        </authorList>
    </citation>
    <scope>NUCLEOTIDE SEQUENCE [LARGE SCALE GENOMIC DNA]</scope>
    <source>
        <strain evidence="6 7">IMCC 12053</strain>
    </source>
</reference>
<dbReference type="KEGG" id="cmar:IMCC12053_1387"/>
<dbReference type="AlphaFoldDB" id="A0A0N9ZEN3"/>
<sequence length="470" mass="50837">MSDLISTFQNMKAAHATARATLSVTTAKQRTAQLTALETALLAHEDRLIAAMNTDFSHRSVQECRTFDITTSLSEIRSNRKQLKSWMRARRVRTPLQFRPATCEIRPQPLGVVGIIAPWNFPVYLAVAPVAAALAAGNRVMIKPSELSPRTSEALANMMYATFAPDVVSVITGGADVAATFSALPFDHLLFTGSTAIGRIVAQAAAQNLTPVTLELGGKSPAILMPSADLDRAARRIAWGKAASAGQICVAPDYVLVPRSLMQAAADAILGAWAKFYPDGSKGDDYSAIISERHLERLHTLLNEAKGRGAQSLSNEPDGPIAGTRKFAPVVLLDPPLDTTLMREEIFGPILPLIPYDTPQEALDFVGARDHPLALYVFANDRDEQELWLNGSISGGVTINDTMIHVSVDTLPFGGVGASGMGAYHGRHGFETFSHMKSVVRQAKWNGMFVTEPPFKGWKARTLNALRKVI</sequence>
<evidence type="ECO:0000313" key="6">
    <source>
        <dbReference type="EMBL" id="ALI55334.1"/>
    </source>
</evidence>
<dbReference type="InterPro" id="IPR012394">
    <property type="entry name" value="Aldehyde_DH_NAD(P)"/>
</dbReference>
<dbReference type="InterPro" id="IPR016160">
    <property type="entry name" value="Ald_DH_CS_CYS"/>
</dbReference>
<dbReference type="RefSeq" id="WP_062217066.1">
    <property type="nucleotide sequence ID" value="NZ_CP012023.1"/>
</dbReference>
<evidence type="ECO:0000313" key="7">
    <source>
        <dbReference type="Proteomes" id="UP000064920"/>
    </source>
</evidence>
<dbReference type="SUPFAM" id="SSF53720">
    <property type="entry name" value="ALDH-like"/>
    <property type="match status" value="1"/>
</dbReference>
<dbReference type="OrthoDB" id="9812625at2"/>
<keyword evidence="7" id="KW-1185">Reference proteome</keyword>
<dbReference type="Proteomes" id="UP000064920">
    <property type="component" value="Chromosome"/>
</dbReference>
<dbReference type="InterPro" id="IPR015590">
    <property type="entry name" value="Aldehyde_DH_dom"/>
</dbReference>
<dbReference type="Gene3D" id="3.40.605.10">
    <property type="entry name" value="Aldehyde Dehydrogenase, Chain A, domain 1"/>
    <property type="match status" value="1"/>
</dbReference>
<dbReference type="PATRIC" id="fig|1397108.4.peg.1421"/>
<dbReference type="PROSITE" id="PS00687">
    <property type="entry name" value="ALDEHYDE_DEHYDR_GLU"/>
    <property type="match status" value="1"/>
</dbReference>
<evidence type="ECO:0000256" key="3">
    <source>
        <dbReference type="ARBA" id="ARBA00023027"/>
    </source>
</evidence>
<accession>A0A0N9ZEN3</accession>
<evidence type="ECO:0000256" key="5">
    <source>
        <dbReference type="RuleBase" id="RU003345"/>
    </source>
</evidence>
<evidence type="ECO:0000256" key="1">
    <source>
        <dbReference type="ARBA" id="ARBA00009986"/>
    </source>
</evidence>
<comment type="similarity">
    <text evidence="1 4 5">Belongs to the aldehyde dehydrogenase family.</text>
</comment>
<dbReference type="InterPro" id="IPR016162">
    <property type="entry name" value="Ald_DH_N"/>
</dbReference>
<dbReference type="InterPro" id="IPR029510">
    <property type="entry name" value="Ald_DH_CS_GLU"/>
</dbReference>
<dbReference type="EMBL" id="CP012023">
    <property type="protein sequence ID" value="ALI55334.1"/>
    <property type="molecule type" value="Genomic_DNA"/>
</dbReference>
<dbReference type="CDD" id="cd07133">
    <property type="entry name" value="ALDH_CALDH_CalB"/>
    <property type="match status" value="1"/>
</dbReference>
<dbReference type="InterPro" id="IPR016161">
    <property type="entry name" value="Ald_DH/histidinol_DH"/>
</dbReference>
<evidence type="ECO:0000256" key="2">
    <source>
        <dbReference type="ARBA" id="ARBA00023002"/>
    </source>
</evidence>
<name>A0A0N9ZEN3_9RHOB</name>
<dbReference type="PANTHER" id="PTHR43570:SF20">
    <property type="entry name" value="ALDEHYDE DEHYDROGENASE ALDX-RELATED"/>
    <property type="match status" value="1"/>
</dbReference>
<organism evidence="6 7">
    <name type="scientific">Celeribacter marinus</name>
    <dbReference type="NCBI Taxonomy" id="1397108"/>
    <lineage>
        <taxon>Bacteria</taxon>
        <taxon>Pseudomonadati</taxon>
        <taxon>Pseudomonadota</taxon>
        <taxon>Alphaproteobacteria</taxon>
        <taxon>Rhodobacterales</taxon>
        <taxon>Roseobacteraceae</taxon>
        <taxon>Celeribacter</taxon>
    </lineage>
</organism>